<keyword evidence="3" id="KW-1185">Reference proteome</keyword>
<accession>A0A2K8T716</accession>
<dbReference type="InterPro" id="IPR024983">
    <property type="entry name" value="CHAT_dom"/>
</dbReference>
<dbReference type="SUPFAM" id="SSF48452">
    <property type="entry name" value="TPR-like"/>
    <property type="match status" value="2"/>
</dbReference>
<dbReference type="EMBL" id="CP024790">
    <property type="protein sequence ID" value="AUB43440.1"/>
    <property type="molecule type" value="Genomic_DNA"/>
</dbReference>
<dbReference type="PANTHER" id="PTHR10098:SF112">
    <property type="entry name" value="SLR0380 PROTEIN"/>
    <property type="match status" value="1"/>
</dbReference>
<evidence type="ECO:0000313" key="3">
    <source>
        <dbReference type="Proteomes" id="UP000232003"/>
    </source>
</evidence>
<proteinExistence type="predicted"/>
<dbReference type="InterPro" id="IPR019734">
    <property type="entry name" value="TPR_rpt"/>
</dbReference>
<organism evidence="2 3">
    <name type="scientific">Nostoc flagelliforme CCNUN1</name>
    <dbReference type="NCBI Taxonomy" id="2038116"/>
    <lineage>
        <taxon>Bacteria</taxon>
        <taxon>Bacillati</taxon>
        <taxon>Cyanobacteriota</taxon>
        <taxon>Cyanophyceae</taxon>
        <taxon>Nostocales</taxon>
        <taxon>Nostocaceae</taxon>
        <taxon>Nostoc</taxon>
    </lineage>
</organism>
<geneLocation type="plasmid" evidence="3">
    <name>pnfsy05</name>
</geneLocation>
<sequence>MSVSATTVAGSEETQHRKAQLLTQKGHELLNQGQADEAYDTWKEATKIYGQLHLTEGVTGNLTNQNLALQALGLYPRACKTVLQALKMDKWICDSQSNQSDELTAQKLQASIQKVEPTPVNLLALHNLGDALRLIGKLNESVMVLQSTLSLAQQATLTNDTSGIKLSLAASEHYIYQQVRNRYTWIEEPVFKKETVNFIQTQALKALNDYQSLIGTSSATIPIKLQAQLHRLSLLLDFEKWLTTESNLGNTQLTAIKTRINQQIRPSVEAILKNSFVFSELPPNQSVYIRIHFAKSLNEIPDEQLHSVALEYAQLALETAKLTNEQRLMSNAYGALGKLEKQQERSLRYLEEAMGLAQSIHAWDIAYEWQHELGLRYYKQGKYQQAQQAYAAAINNLTQIRDNLLASNVNLQFSFYEKVEPVYREYIRLLLSSSNPNLELVIKTNEQLQIAQLENFLKCGKLDLVPLSSLQKLPNTAAIIHIIDLGDTIEVIIQSTDRSLHHNSVDAKLIRGQVNNLLEILQSPKLFSRNKSSIISSYQKLYDLLIAPIKTHLPPSGTLVFALDASFQSLPMGLLYDGNNYLINQYSVAETLGSKIQPPLSLSKNEFTALIAGLSKESPSFNDRNAPRGLKPLPGVVTEVKDVKKQTTSSRVLLDESFTSLQFQEQLSKNNFPIVHISTHGQFSSNSEQTVLLAYDKVINILEFNSLLKGKTQTDANPIELLVLSACQTAKGNKRSTLGIAGVAAQAGAQSVIASLWLADENSTALLMQEFYKGLKNGLTKAEALRQAQLSLSSNPQYSHPYFWAGFVLVGGWL</sequence>
<dbReference type="Proteomes" id="UP000232003">
    <property type="component" value="Plasmid pNFSY05"/>
</dbReference>
<protein>
    <submittedName>
        <fullName evidence="2">Tetratricopeptide</fullName>
    </submittedName>
</protein>
<gene>
    <name evidence="2" type="ORF">COO91_09621</name>
</gene>
<name>A0A2K8T716_9NOSO</name>
<feature type="domain" description="CHAT" evidence="1">
    <location>
        <begin position="538"/>
        <end position="811"/>
    </location>
</feature>
<evidence type="ECO:0000313" key="2">
    <source>
        <dbReference type="EMBL" id="AUB43440.1"/>
    </source>
</evidence>
<keyword evidence="2" id="KW-0614">Plasmid</keyword>
<dbReference type="SMART" id="SM00028">
    <property type="entry name" value="TPR"/>
    <property type="match status" value="3"/>
</dbReference>
<dbReference type="AlphaFoldDB" id="A0A2K8T716"/>
<dbReference type="InterPro" id="IPR011990">
    <property type="entry name" value="TPR-like_helical_dom_sf"/>
</dbReference>
<dbReference type="KEGG" id="nfl:COO91_09621"/>
<evidence type="ECO:0000259" key="1">
    <source>
        <dbReference type="Pfam" id="PF12770"/>
    </source>
</evidence>
<reference evidence="2 3" key="1">
    <citation type="submission" date="2017-11" db="EMBL/GenBank/DDBJ databases">
        <title>Complete genome of a free-living desiccation-tolerant cyanobacterium and its photosynthetic adaptation to extreme terrestrial habitat.</title>
        <authorList>
            <person name="Shang J."/>
        </authorList>
    </citation>
    <scope>NUCLEOTIDE SEQUENCE [LARGE SCALE GENOMIC DNA]</scope>
    <source>
        <strain evidence="2 3">CCNUN1</strain>
        <plasmid evidence="3">pnfsy05</plasmid>
    </source>
</reference>
<dbReference type="Gene3D" id="1.25.40.10">
    <property type="entry name" value="Tetratricopeptide repeat domain"/>
    <property type="match status" value="2"/>
</dbReference>
<dbReference type="Pfam" id="PF12770">
    <property type="entry name" value="CHAT"/>
    <property type="match status" value="1"/>
</dbReference>
<dbReference type="PANTHER" id="PTHR10098">
    <property type="entry name" value="RAPSYN-RELATED"/>
    <property type="match status" value="1"/>
</dbReference>